<keyword evidence="4" id="KW-1185">Reference proteome</keyword>
<accession>A0A176VYH1</accession>
<dbReference type="PANTHER" id="PTHR11439">
    <property type="entry name" value="GAG-POL-RELATED RETROTRANSPOSON"/>
    <property type="match status" value="1"/>
</dbReference>
<evidence type="ECO:0000313" key="4">
    <source>
        <dbReference type="Proteomes" id="UP000077202"/>
    </source>
</evidence>
<dbReference type="AlphaFoldDB" id="A0A176VYH1"/>
<gene>
    <name evidence="3" type="ORF">AXG93_4620s1260</name>
</gene>
<dbReference type="Pfam" id="PF07727">
    <property type="entry name" value="RVT_2"/>
    <property type="match status" value="1"/>
</dbReference>
<dbReference type="Pfam" id="PF13976">
    <property type="entry name" value="gag_pre-integrs"/>
    <property type="match status" value="1"/>
</dbReference>
<dbReference type="InterPro" id="IPR025724">
    <property type="entry name" value="GAG-pre-integrase_dom"/>
</dbReference>
<feature type="domain" description="Reverse transcriptase Ty1/copia-type" evidence="1">
    <location>
        <begin position="248"/>
        <end position="401"/>
    </location>
</feature>
<dbReference type="Proteomes" id="UP000077202">
    <property type="component" value="Unassembled WGS sequence"/>
</dbReference>
<evidence type="ECO:0000259" key="1">
    <source>
        <dbReference type="Pfam" id="PF07727"/>
    </source>
</evidence>
<dbReference type="InterPro" id="IPR013103">
    <property type="entry name" value="RVT_2"/>
</dbReference>
<sequence length="510" mass="57953">MQALKKMYDQPSARNKVSFMTHLSEFNTIVDQLASVAITFDDEVQAFLIMSQVPKSWHGTITVVSNSTEKEKLKLSEVVNLILTEDVRRGSIDHSGSGTSGSALSFEQQKGKIQNVRHDPNLKRNLVSVGQLAAAGYTSTFTGDTWRVSKDTMVAAKGKKVGTLYLTSHGSDTLVVLVLDRRESSNLWHNRLGHMSEKRMKVMQAIGKLPELDDHDMEKLDAKSQKCTFIENGEDEFGYCFLDDKNTKLAQLPAGKKALLNKWVYRLKQESDGKKRYKGRLVVKGFQQKEGIDYTEIFLLVVKIATMRMMLCLVAAENLYLEQFDVKTAFLHGDLDEEIYMKQPVGFIVKGKEEIVCMLKKSLYGLKQALRQWVIEFDDFMLAHPWKSLQTFLGQSLKTDAEREREYMAKVSYTSHMDSLMYAMVHTRPDIAHVVGVVSKFASNPGKQHLEAVKWIMRYLRGRTDLLLCIVRGKLTLKVYVDADFAYDHGTGYVYTMGATTMSWVSRLQK</sequence>
<dbReference type="PANTHER" id="PTHR11439:SF467">
    <property type="entry name" value="INTEGRASE CATALYTIC DOMAIN-CONTAINING PROTEIN"/>
    <property type="match status" value="1"/>
</dbReference>
<proteinExistence type="predicted"/>
<dbReference type="EMBL" id="LVLJ01002341">
    <property type="protein sequence ID" value="OAE25312.1"/>
    <property type="molecule type" value="Genomic_DNA"/>
</dbReference>
<reference evidence="3" key="1">
    <citation type="submission" date="2016-03" db="EMBL/GenBank/DDBJ databases">
        <title>Mechanisms controlling the formation of the plant cell surface in tip-growing cells are functionally conserved among land plants.</title>
        <authorList>
            <person name="Honkanen S."/>
            <person name="Jones V.A."/>
            <person name="Morieri G."/>
            <person name="Champion C."/>
            <person name="Hetherington A.J."/>
            <person name="Kelly S."/>
            <person name="Saint-Marcoux D."/>
            <person name="Proust H."/>
            <person name="Prescott H."/>
            <person name="Dolan L."/>
        </authorList>
    </citation>
    <scope>NUCLEOTIDE SEQUENCE [LARGE SCALE GENOMIC DNA]</scope>
    <source>
        <tissue evidence="3">Whole gametophyte</tissue>
    </source>
</reference>
<dbReference type="SUPFAM" id="SSF56672">
    <property type="entry name" value="DNA/RNA polymerases"/>
    <property type="match status" value="1"/>
</dbReference>
<dbReference type="InterPro" id="IPR043502">
    <property type="entry name" value="DNA/RNA_pol_sf"/>
</dbReference>
<comment type="caution">
    <text evidence="3">The sequence shown here is derived from an EMBL/GenBank/DDBJ whole genome shotgun (WGS) entry which is preliminary data.</text>
</comment>
<evidence type="ECO:0000313" key="3">
    <source>
        <dbReference type="EMBL" id="OAE25312.1"/>
    </source>
</evidence>
<evidence type="ECO:0008006" key="5">
    <source>
        <dbReference type="Google" id="ProtNLM"/>
    </source>
</evidence>
<feature type="domain" description="GAG-pre-integrase" evidence="2">
    <location>
        <begin position="172"/>
        <end position="217"/>
    </location>
</feature>
<organism evidence="3 4">
    <name type="scientific">Marchantia polymorpha subsp. ruderalis</name>
    <dbReference type="NCBI Taxonomy" id="1480154"/>
    <lineage>
        <taxon>Eukaryota</taxon>
        <taxon>Viridiplantae</taxon>
        <taxon>Streptophyta</taxon>
        <taxon>Embryophyta</taxon>
        <taxon>Marchantiophyta</taxon>
        <taxon>Marchantiopsida</taxon>
        <taxon>Marchantiidae</taxon>
        <taxon>Marchantiales</taxon>
        <taxon>Marchantiaceae</taxon>
        <taxon>Marchantia</taxon>
    </lineage>
</organism>
<evidence type="ECO:0000259" key="2">
    <source>
        <dbReference type="Pfam" id="PF13976"/>
    </source>
</evidence>
<protein>
    <recommendedName>
        <fullName evidence="5">Reverse transcriptase Ty1/copia-type domain-containing protein</fullName>
    </recommendedName>
</protein>
<name>A0A176VYH1_MARPO</name>
<dbReference type="Pfam" id="PF14223">
    <property type="entry name" value="Retrotran_gag_2"/>
    <property type="match status" value="1"/>
</dbReference>